<protein>
    <submittedName>
        <fullName evidence="3">Uncharacterized protein</fullName>
    </submittedName>
</protein>
<reference evidence="3 4" key="1">
    <citation type="submission" date="2019-07" db="EMBL/GenBank/DDBJ databases">
        <title>Whole genome shotgun sequence of Pseudoalteromonas espejiana NBRC 102222.</title>
        <authorList>
            <person name="Hosoyama A."/>
            <person name="Uohara A."/>
            <person name="Ohji S."/>
            <person name="Ichikawa N."/>
        </authorList>
    </citation>
    <scope>NUCLEOTIDE SEQUENCE [LARGE SCALE GENOMIC DNA]</scope>
    <source>
        <strain evidence="3 4">NBRC 102222</strain>
    </source>
</reference>
<dbReference type="Pfam" id="PF13276">
    <property type="entry name" value="HTH_21"/>
    <property type="match status" value="1"/>
</dbReference>
<sequence>MYGQTFYVTNGGTYGSSWIHADLQEADEQCCVNRVAKIMRQHKLKAQIVYKRSHIKGGKASRIVDNLLARKFNPAAPNQSWVSDISYMGTYEGFLYVATGMDLFSRRIMGWPMDNIWINTLL</sequence>
<dbReference type="GO" id="GO:0015074">
    <property type="term" value="P:DNA integration"/>
    <property type="evidence" value="ECO:0007669"/>
    <property type="project" value="InterPro"/>
</dbReference>
<dbReference type="Proteomes" id="UP000321419">
    <property type="component" value="Unassembled WGS sequence"/>
</dbReference>
<dbReference type="GO" id="GO:0003676">
    <property type="term" value="F:nucleic acid binding"/>
    <property type="evidence" value="ECO:0007669"/>
    <property type="project" value="InterPro"/>
</dbReference>
<keyword evidence="4" id="KW-1185">Reference proteome</keyword>
<comment type="caution">
    <text evidence="3">The sequence shown here is derived from an EMBL/GenBank/DDBJ whole genome shotgun (WGS) entry which is preliminary data.</text>
</comment>
<dbReference type="PANTHER" id="PTHR46889">
    <property type="entry name" value="TRANSPOSASE INSF FOR INSERTION SEQUENCE IS3B-RELATED"/>
    <property type="match status" value="1"/>
</dbReference>
<evidence type="ECO:0000259" key="1">
    <source>
        <dbReference type="Pfam" id="PF00665"/>
    </source>
</evidence>
<dbReference type="AlphaFoldDB" id="A0A510Y161"/>
<organism evidence="3 4">
    <name type="scientific">Pseudoalteromonas espejiana</name>
    <dbReference type="NCBI Taxonomy" id="28107"/>
    <lineage>
        <taxon>Bacteria</taxon>
        <taxon>Pseudomonadati</taxon>
        <taxon>Pseudomonadota</taxon>
        <taxon>Gammaproteobacteria</taxon>
        <taxon>Alteromonadales</taxon>
        <taxon>Pseudoalteromonadaceae</taxon>
        <taxon>Pseudoalteromonas</taxon>
    </lineage>
</organism>
<dbReference type="EMBL" id="BJUM01000079">
    <property type="protein sequence ID" value="GEK57065.1"/>
    <property type="molecule type" value="Genomic_DNA"/>
</dbReference>
<dbReference type="InterPro" id="IPR036397">
    <property type="entry name" value="RNaseH_sf"/>
</dbReference>
<dbReference type="InterPro" id="IPR012337">
    <property type="entry name" value="RNaseH-like_sf"/>
</dbReference>
<dbReference type="PANTHER" id="PTHR46889:SF4">
    <property type="entry name" value="TRANSPOSASE INSO FOR INSERTION SEQUENCE ELEMENT IS911B-RELATED"/>
    <property type="match status" value="1"/>
</dbReference>
<gene>
    <name evidence="3" type="ORF">PES01_39100</name>
</gene>
<proteinExistence type="predicted"/>
<dbReference type="Pfam" id="PF00665">
    <property type="entry name" value="rve"/>
    <property type="match status" value="1"/>
</dbReference>
<dbReference type="InterPro" id="IPR001584">
    <property type="entry name" value="Integrase_cat-core"/>
</dbReference>
<dbReference type="InterPro" id="IPR050900">
    <property type="entry name" value="Transposase_IS3/IS150/IS904"/>
</dbReference>
<dbReference type="Gene3D" id="3.30.420.10">
    <property type="entry name" value="Ribonuclease H-like superfamily/Ribonuclease H"/>
    <property type="match status" value="1"/>
</dbReference>
<evidence type="ECO:0000259" key="2">
    <source>
        <dbReference type="Pfam" id="PF13276"/>
    </source>
</evidence>
<dbReference type="RefSeq" id="WP_164504440.1">
    <property type="nucleotide sequence ID" value="NZ_BJUM01000079.1"/>
</dbReference>
<name>A0A510Y161_9GAMM</name>
<feature type="domain" description="HTH-like" evidence="2">
    <location>
        <begin position="7"/>
        <end position="52"/>
    </location>
</feature>
<feature type="domain" description="Integrase catalytic" evidence="1">
    <location>
        <begin position="75"/>
        <end position="115"/>
    </location>
</feature>
<evidence type="ECO:0000313" key="3">
    <source>
        <dbReference type="EMBL" id="GEK57065.1"/>
    </source>
</evidence>
<accession>A0A510Y161</accession>
<dbReference type="InterPro" id="IPR025948">
    <property type="entry name" value="HTH-like_dom"/>
</dbReference>
<dbReference type="SUPFAM" id="SSF53098">
    <property type="entry name" value="Ribonuclease H-like"/>
    <property type="match status" value="1"/>
</dbReference>
<evidence type="ECO:0000313" key="4">
    <source>
        <dbReference type="Proteomes" id="UP000321419"/>
    </source>
</evidence>